<dbReference type="RefSeq" id="WP_162671174.1">
    <property type="nucleotide sequence ID" value="NZ_LR593886.1"/>
</dbReference>
<sequence>MKRVLRSITVSAIGLSLTTVSLAGPTAKPASPTPAPAAAAQPSTQAPWANKFFLPDIANNREQAAPALITHNFGEVPHGTLCVHKFTVTNIYDVPMQITDVRLTCSCLDYVPMTKELAPNETGEFTVTMNSAKFVGQNSQTFYVTFGPKFVSTAAIRVSATSRTDVSLTPGAIGFGTVPQGTRLNQSVQIKYSGRTRDWKVTEVVQGNWPFEVKLSEVGRGGPLRGGAEYQVDVTLSVRAAPGPISEQITLKTNDPTNPLIQIGVTGTVVAPLELAPGKARLEAKVGESASQRILVRAAKPFKIVGVDGAGDGITVDLPAAPAALPVQVLVVKFAPKTAGAVARQLRIRTDQPGEGGALLPVEAEGTK</sequence>
<dbReference type="EMBL" id="LR593886">
    <property type="protein sequence ID" value="VTR97373.1"/>
    <property type="molecule type" value="Genomic_DNA"/>
</dbReference>
<evidence type="ECO:0000313" key="3">
    <source>
        <dbReference type="Proteomes" id="UP000464178"/>
    </source>
</evidence>
<name>A0A6P2D8W1_9BACT</name>
<feature type="signal peptide" evidence="1">
    <location>
        <begin position="1"/>
        <end position="23"/>
    </location>
</feature>
<dbReference type="InterPro" id="IPR011467">
    <property type="entry name" value="DUF1573"/>
</dbReference>
<dbReference type="Gene3D" id="2.60.40.10">
    <property type="entry name" value="Immunoglobulins"/>
    <property type="match status" value="2"/>
</dbReference>
<keyword evidence="1" id="KW-0732">Signal</keyword>
<reference evidence="2 3" key="1">
    <citation type="submission" date="2019-05" db="EMBL/GenBank/DDBJ databases">
        <authorList>
            <consortium name="Science for Life Laboratories"/>
        </authorList>
    </citation>
    <scope>NUCLEOTIDE SEQUENCE [LARGE SCALE GENOMIC DNA]</scope>
    <source>
        <strain evidence="2">Soil9</strain>
    </source>
</reference>
<organism evidence="2 3">
    <name type="scientific">Gemmata massiliana</name>
    <dbReference type="NCBI Taxonomy" id="1210884"/>
    <lineage>
        <taxon>Bacteria</taxon>
        <taxon>Pseudomonadati</taxon>
        <taxon>Planctomycetota</taxon>
        <taxon>Planctomycetia</taxon>
        <taxon>Gemmatales</taxon>
        <taxon>Gemmataceae</taxon>
        <taxon>Gemmata</taxon>
    </lineage>
</organism>
<dbReference type="Pfam" id="PF07610">
    <property type="entry name" value="DUF1573"/>
    <property type="match status" value="1"/>
</dbReference>
<dbReference type="InterPro" id="IPR013783">
    <property type="entry name" value="Ig-like_fold"/>
</dbReference>
<evidence type="ECO:0008006" key="4">
    <source>
        <dbReference type="Google" id="ProtNLM"/>
    </source>
</evidence>
<dbReference type="KEGG" id="gms:SOIL9_07530"/>
<feature type="chain" id="PRO_5026844253" description="DUF1573 domain-containing protein" evidence="1">
    <location>
        <begin position="24"/>
        <end position="368"/>
    </location>
</feature>
<dbReference type="PANTHER" id="PTHR37833">
    <property type="entry name" value="LIPOPROTEIN-RELATED"/>
    <property type="match status" value="1"/>
</dbReference>
<gene>
    <name evidence="2" type="ORF">SOIL9_07530</name>
</gene>
<proteinExistence type="predicted"/>
<keyword evidence="3" id="KW-1185">Reference proteome</keyword>
<dbReference type="AlphaFoldDB" id="A0A6P2D8W1"/>
<protein>
    <recommendedName>
        <fullName evidence="4">DUF1573 domain-containing protein</fullName>
    </recommendedName>
</protein>
<dbReference type="PANTHER" id="PTHR37833:SF1">
    <property type="entry name" value="SIGNAL PEPTIDE PROTEIN"/>
    <property type="match status" value="1"/>
</dbReference>
<evidence type="ECO:0000256" key="1">
    <source>
        <dbReference type="SAM" id="SignalP"/>
    </source>
</evidence>
<accession>A0A6P2D8W1</accession>
<evidence type="ECO:0000313" key="2">
    <source>
        <dbReference type="EMBL" id="VTR97373.1"/>
    </source>
</evidence>
<dbReference type="Proteomes" id="UP000464178">
    <property type="component" value="Chromosome"/>
</dbReference>